<protein>
    <submittedName>
        <fullName evidence="7">YIP1 family protein</fullName>
    </submittedName>
</protein>
<evidence type="ECO:0000313" key="8">
    <source>
        <dbReference type="Proteomes" id="UP001191082"/>
    </source>
</evidence>
<organism evidence="7 8">
    <name type="scientific">Arenibacterium halophilum</name>
    <dbReference type="NCBI Taxonomy" id="2583821"/>
    <lineage>
        <taxon>Bacteria</taxon>
        <taxon>Pseudomonadati</taxon>
        <taxon>Pseudomonadota</taxon>
        <taxon>Alphaproteobacteria</taxon>
        <taxon>Rhodobacterales</taxon>
        <taxon>Paracoccaceae</taxon>
        <taxon>Arenibacterium</taxon>
    </lineage>
</organism>
<evidence type="ECO:0000256" key="5">
    <source>
        <dbReference type="SAM" id="Phobius"/>
    </source>
</evidence>
<evidence type="ECO:0000256" key="4">
    <source>
        <dbReference type="ARBA" id="ARBA00023136"/>
    </source>
</evidence>
<evidence type="ECO:0000256" key="3">
    <source>
        <dbReference type="ARBA" id="ARBA00022989"/>
    </source>
</evidence>
<keyword evidence="4 5" id="KW-0472">Membrane</keyword>
<feature type="transmembrane region" description="Helical" evidence="5">
    <location>
        <begin position="75"/>
        <end position="94"/>
    </location>
</feature>
<feature type="transmembrane region" description="Helical" evidence="5">
    <location>
        <begin position="133"/>
        <end position="154"/>
    </location>
</feature>
<feature type="domain" description="Yip1" evidence="6">
    <location>
        <begin position="13"/>
        <end position="182"/>
    </location>
</feature>
<reference evidence="7 8" key="1">
    <citation type="submission" date="2019-05" db="EMBL/GenBank/DDBJ databases">
        <title>Marivita sp. nov. isolated from sea sediment.</title>
        <authorList>
            <person name="Kim W."/>
        </authorList>
    </citation>
    <scope>NUCLEOTIDE SEQUENCE [LARGE SCALE GENOMIC DNA]</scope>
    <source>
        <strain evidence="7 8">CAU 1492</strain>
    </source>
</reference>
<feature type="transmembrane region" description="Helical" evidence="5">
    <location>
        <begin position="166"/>
        <end position="190"/>
    </location>
</feature>
<dbReference type="InterPro" id="IPR006977">
    <property type="entry name" value="Yip1_dom"/>
</dbReference>
<dbReference type="EMBL" id="VCPC01000001">
    <property type="protein sequence ID" value="TMV14659.1"/>
    <property type="molecule type" value="Genomic_DNA"/>
</dbReference>
<feature type="transmembrane region" description="Helical" evidence="5">
    <location>
        <begin position="33"/>
        <end position="55"/>
    </location>
</feature>
<comment type="caution">
    <text evidence="7">The sequence shown here is derived from an EMBL/GenBank/DDBJ whole genome shotgun (WGS) entry which is preliminary data.</text>
</comment>
<proteinExistence type="predicted"/>
<name>A0ABY2XCA9_9RHOB</name>
<dbReference type="Pfam" id="PF04893">
    <property type="entry name" value="Yip1"/>
    <property type="match status" value="1"/>
</dbReference>
<evidence type="ECO:0000256" key="2">
    <source>
        <dbReference type="ARBA" id="ARBA00022692"/>
    </source>
</evidence>
<evidence type="ECO:0000259" key="6">
    <source>
        <dbReference type="Pfam" id="PF04893"/>
    </source>
</evidence>
<sequence length="199" mass="20718">MMLFDPLAMARRTVTAPAEAAQALMGLGLSRQVLWTALILMAVLQSAIFGFSVLMAPPMPEGVAMAELFTSPLRFFVLAAVALALTVYGLLFIGRAMGGSGAIEDILVLVVWLQALRVAIQLVVLVLSFLVPVLATLAVLAATIIGIYVMVHFINQAHRLNSLGRAVGVLIAASLGVVIGLSVILALIGLPLGGASGYV</sequence>
<dbReference type="Proteomes" id="UP001191082">
    <property type="component" value="Unassembled WGS sequence"/>
</dbReference>
<feature type="transmembrane region" description="Helical" evidence="5">
    <location>
        <begin position="106"/>
        <end position="127"/>
    </location>
</feature>
<comment type="subcellular location">
    <subcellularLocation>
        <location evidence="1">Membrane</location>
        <topology evidence="1">Multi-pass membrane protein</topology>
    </subcellularLocation>
</comment>
<evidence type="ECO:0000313" key="7">
    <source>
        <dbReference type="EMBL" id="TMV14659.1"/>
    </source>
</evidence>
<gene>
    <name evidence="7" type="ORF">FGK64_01360</name>
</gene>
<keyword evidence="8" id="KW-1185">Reference proteome</keyword>
<keyword evidence="3 5" id="KW-1133">Transmembrane helix</keyword>
<accession>A0ABY2XCA9</accession>
<keyword evidence="2 5" id="KW-0812">Transmembrane</keyword>
<evidence type="ECO:0000256" key="1">
    <source>
        <dbReference type="ARBA" id="ARBA00004141"/>
    </source>
</evidence>